<dbReference type="OrthoDB" id="283575at2759"/>
<name>A0A2T7P585_POMCA</name>
<proteinExistence type="predicted"/>
<dbReference type="PROSITE" id="PS50026">
    <property type="entry name" value="EGF_3"/>
    <property type="match status" value="1"/>
</dbReference>
<keyword evidence="1" id="KW-0245">EGF-like domain</keyword>
<evidence type="ECO:0000256" key="1">
    <source>
        <dbReference type="PROSITE-ProRule" id="PRU00076"/>
    </source>
</evidence>
<evidence type="ECO:0000256" key="3">
    <source>
        <dbReference type="SAM" id="Phobius"/>
    </source>
</evidence>
<sequence>MYYSYQRAPSLYAPRASEDSAAADSNLQRYGPRSGSYYSSGYGTRSGDYYSRSSDYYSRGYLPRSSDYYSRSYSSRSSDYSQGYAPRSSSYYSQVYGSRSSDYYSRGYGSRSGDYYSQGYGSRRCSSVRRISAYEKVKVPYLCQPQTGQSLPVPKNVDEATAFVISSMLSEGWLMCNHAVVVPVYRYQSVSSCCPGSTPTSNGDCVKNILEAPSAGQSPCANGGRLLLKNGVATCECRSGYWGNTCQQTIRDGDSSTGGVSSPGQLLMASVYGGLRQNNRDYSSSSAASTQLPPVMVQTPRPLRGLISRLPSSNFQPGSLIRQVVGGQGRPEHTDTSQEVNSDPNPIPAPLLTSILTTPPPNQQPNVEYEDEGPVMVNEQTTQSSFRPGAILEQLPQLAPEERVQNEMKPQMFANSQSSPTQGTASQELTIIQRIAECKTKTEALLNGCLAQAGITTSLFDIINSQNQEQLSQVCRNSQVIGPCIMQQAQDLCGTDQVGAVGKRMLQSTLAFLGQFCLRLRIQEEATGKVATGMTSPPIFPNPAPSFPDRVSSAGTTAATASPPAVDAKVSGGDSSVPSARDSAARKASLKSIPEHEHKAASAHMQEPVIEVSKAGMFPMWVILAMAGGCGALLLLTCLVVCLCVRCRRKKKSIDLERHPEKLPPAAENNFYMISPFTPPPEYQTTAVKQEVEGEFEQKGVKEGKDHAANEDRLRAEGNEYATCKTVDKQKAANDDN</sequence>
<feature type="compositionally biased region" description="Low complexity" evidence="2">
    <location>
        <begin position="552"/>
        <end position="565"/>
    </location>
</feature>
<keyword evidence="1" id="KW-1015">Disulfide bond</keyword>
<comment type="caution">
    <text evidence="5">The sequence shown here is derived from an EMBL/GenBank/DDBJ whole genome shotgun (WGS) entry which is preliminary data.</text>
</comment>
<gene>
    <name evidence="5" type="ORF">C0Q70_11158</name>
</gene>
<dbReference type="EMBL" id="PZQS01000006">
    <property type="protein sequence ID" value="PVD28568.1"/>
    <property type="molecule type" value="Genomic_DNA"/>
</dbReference>
<dbReference type="Proteomes" id="UP000245119">
    <property type="component" value="Linkage Group LG6"/>
</dbReference>
<evidence type="ECO:0000256" key="2">
    <source>
        <dbReference type="SAM" id="MobiDB-lite"/>
    </source>
</evidence>
<dbReference type="AlphaFoldDB" id="A0A2T7P585"/>
<dbReference type="InterPro" id="IPR000742">
    <property type="entry name" value="EGF"/>
</dbReference>
<reference evidence="5 6" key="1">
    <citation type="submission" date="2018-04" db="EMBL/GenBank/DDBJ databases">
        <title>The genome of golden apple snail Pomacea canaliculata provides insight into stress tolerance and invasive adaptation.</title>
        <authorList>
            <person name="Liu C."/>
            <person name="Liu B."/>
            <person name="Ren Y."/>
            <person name="Zhang Y."/>
            <person name="Wang H."/>
            <person name="Li S."/>
            <person name="Jiang F."/>
            <person name="Yin L."/>
            <person name="Zhang G."/>
            <person name="Qian W."/>
            <person name="Fan W."/>
        </authorList>
    </citation>
    <scope>NUCLEOTIDE SEQUENCE [LARGE SCALE GENOMIC DNA]</scope>
    <source>
        <strain evidence="5">SZHN2017</strain>
        <tissue evidence="5">Muscle</tissue>
    </source>
</reference>
<organism evidence="5 6">
    <name type="scientific">Pomacea canaliculata</name>
    <name type="common">Golden apple snail</name>
    <dbReference type="NCBI Taxonomy" id="400727"/>
    <lineage>
        <taxon>Eukaryota</taxon>
        <taxon>Metazoa</taxon>
        <taxon>Spiralia</taxon>
        <taxon>Lophotrochozoa</taxon>
        <taxon>Mollusca</taxon>
        <taxon>Gastropoda</taxon>
        <taxon>Caenogastropoda</taxon>
        <taxon>Architaenioglossa</taxon>
        <taxon>Ampullarioidea</taxon>
        <taxon>Ampullariidae</taxon>
        <taxon>Pomacea</taxon>
    </lineage>
</organism>
<feature type="region of interest" description="Disordered" evidence="2">
    <location>
        <begin position="697"/>
        <end position="717"/>
    </location>
</feature>
<keyword evidence="3" id="KW-0812">Transmembrane</keyword>
<dbReference type="PROSITE" id="PS00022">
    <property type="entry name" value="EGF_1"/>
    <property type="match status" value="1"/>
</dbReference>
<keyword evidence="3" id="KW-1133">Transmembrane helix</keyword>
<feature type="disulfide bond" evidence="1">
    <location>
        <begin position="237"/>
        <end position="246"/>
    </location>
</feature>
<dbReference type="PROSITE" id="PS01186">
    <property type="entry name" value="EGF_2"/>
    <property type="match status" value="1"/>
</dbReference>
<dbReference type="Gene3D" id="2.10.25.10">
    <property type="entry name" value="Laminin"/>
    <property type="match status" value="1"/>
</dbReference>
<feature type="compositionally biased region" description="Low complexity" evidence="2">
    <location>
        <begin position="68"/>
        <end position="81"/>
    </location>
</feature>
<comment type="caution">
    <text evidence="1">Lacks conserved residue(s) required for the propagation of feature annotation.</text>
</comment>
<feature type="transmembrane region" description="Helical" evidence="3">
    <location>
        <begin position="618"/>
        <end position="645"/>
    </location>
</feature>
<protein>
    <recommendedName>
        <fullName evidence="4">EGF-like domain-containing protein</fullName>
    </recommendedName>
</protein>
<keyword evidence="6" id="KW-1185">Reference proteome</keyword>
<evidence type="ECO:0000313" key="5">
    <source>
        <dbReference type="EMBL" id="PVD28568.1"/>
    </source>
</evidence>
<evidence type="ECO:0000259" key="4">
    <source>
        <dbReference type="PROSITE" id="PS50026"/>
    </source>
</evidence>
<accession>A0A2T7P585</accession>
<keyword evidence="3" id="KW-0472">Membrane</keyword>
<feature type="region of interest" description="Disordered" evidence="2">
    <location>
        <begin position="533"/>
        <end position="605"/>
    </location>
</feature>
<evidence type="ECO:0000313" key="6">
    <source>
        <dbReference type="Proteomes" id="UP000245119"/>
    </source>
</evidence>
<feature type="domain" description="EGF-like" evidence="4">
    <location>
        <begin position="208"/>
        <end position="247"/>
    </location>
</feature>
<feature type="region of interest" description="Disordered" evidence="2">
    <location>
        <begin position="68"/>
        <end position="88"/>
    </location>
</feature>
<dbReference type="SUPFAM" id="SSF57196">
    <property type="entry name" value="EGF/Laminin"/>
    <property type="match status" value="1"/>
</dbReference>